<comment type="caution">
    <text evidence="2">The sequence shown here is derived from an EMBL/GenBank/DDBJ whole genome shotgun (WGS) entry which is preliminary data.</text>
</comment>
<protein>
    <recommendedName>
        <fullName evidence="1">DUF5710 domain-containing protein</fullName>
    </recommendedName>
</protein>
<evidence type="ECO:0000313" key="2">
    <source>
        <dbReference type="EMBL" id="RFS21342.1"/>
    </source>
</evidence>
<reference evidence="2 3" key="1">
    <citation type="submission" date="2018-07" db="EMBL/GenBank/DDBJ databases">
        <title>Chitinophaga K2CV101002-2 sp. nov., isolated from a monsoon evergreen broad-leaved forest soil.</title>
        <authorList>
            <person name="Lv Y."/>
        </authorList>
    </citation>
    <scope>NUCLEOTIDE SEQUENCE [LARGE SCALE GENOMIC DNA]</scope>
    <source>
        <strain evidence="2 3">GDMCC 1.1288</strain>
    </source>
</reference>
<feature type="domain" description="DUF5710" evidence="1">
    <location>
        <begin position="3"/>
        <end position="34"/>
    </location>
</feature>
<sequence>MSLFLNVPPTEKELASAKGARWSHEDQSWYLPADDFDRLIDIDAWIPQQNPCIILPDPVILIKSTSPCWKCHHSNTFIAFAANFFYEKDNNERDELVWRLQDFFAIFEQIIEISDNLQSLLNKEYPLYKYVWSDVADRHLWLNHCEICHSKQEDSYLFNKQNGLFHPKTREEAAKLQLQSFNLKYNAIIDADYEMNEHARLINEFAIRPG</sequence>
<dbReference type="AlphaFoldDB" id="A0A3E1Y805"/>
<evidence type="ECO:0000313" key="3">
    <source>
        <dbReference type="Proteomes" id="UP000260644"/>
    </source>
</evidence>
<keyword evidence="3" id="KW-1185">Reference proteome</keyword>
<dbReference type="OrthoDB" id="9792687at2"/>
<dbReference type="RefSeq" id="WP_116976753.1">
    <property type="nucleotide sequence ID" value="NZ_QPMM01000008.1"/>
</dbReference>
<dbReference type="Proteomes" id="UP000260644">
    <property type="component" value="Unassembled WGS sequence"/>
</dbReference>
<evidence type="ECO:0000259" key="1">
    <source>
        <dbReference type="Pfam" id="PF18974"/>
    </source>
</evidence>
<gene>
    <name evidence="2" type="ORF">DVR12_15685</name>
</gene>
<dbReference type="InterPro" id="IPR043764">
    <property type="entry name" value="DUF5710"/>
</dbReference>
<accession>A0A3E1Y805</accession>
<organism evidence="2 3">
    <name type="scientific">Chitinophaga silvatica</name>
    <dbReference type="NCBI Taxonomy" id="2282649"/>
    <lineage>
        <taxon>Bacteria</taxon>
        <taxon>Pseudomonadati</taxon>
        <taxon>Bacteroidota</taxon>
        <taxon>Chitinophagia</taxon>
        <taxon>Chitinophagales</taxon>
        <taxon>Chitinophagaceae</taxon>
        <taxon>Chitinophaga</taxon>
    </lineage>
</organism>
<dbReference type="Pfam" id="PF18974">
    <property type="entry name" value="DUF5710"/>
    <property type="match status" value="1"/>
</dbReference>
<name>A0A3E1Y805_9BACT</name>
<proteinExistence type="predicted"/>
<dbReference type="EMBL" id="QPMM01000008">
    <property type="protein sequence ID" value="RFS21342.1"/>
    <property type="molecule type" value="Genomic_DNA"/>
</dbReference>